<dbReference type="RefSeq" id="WP_188820030.1">
    <property type="nucleotide sequence ID" value="NZ_BMLK01000011.1"/>
</dbReference>
<proteinExistence type="predicted"/>
<evidence type="ECO:0000313" key="2">
    <source>
        <dbReference type="Proteomes" id="UP000605099"/>
    </source>
</evidence>
<keyword evidence="2" id="KW-1185">Reference proteome</keyword>
<sequence length="198" mass="21572">MNRAAYVDPTARLFGNVSLGEDCSLWPYAVIRCERNHVSIGTCTSLQDHAMVHIGWNEPTIIGAYCTIGHRAIVHGCTIEPACLIGAGATIMEGCVIGRGSIVAGHAFLPPGTIIPPHSMVMGTPGRVTRRIDKVRSNIIDALLYRDNARAYASEDHRAWERADLAALGQEADTILAREWLAWQRQGIAETDQEEPTA</sequence>
<evidence type="ECO:0000313" key="1">
    <source>
        <dbReference type="EMBL" id="GGN51970.1"/>
    </source>
</evidence>
<dbReference type="Gene3D" id="2.160.10.10">
    <property type="entry name" value="Hexapeptide repeat proteins"/>
    <property type="match status" value="1"/>
</dbReference>
<gene>
    <name evidence="1" type="ORF">GCM10011349_24990</name>
</gene>
<dbReference type="InterPro" id="IPR011004">
    <property type="entry name" value="Trimer_LpxA-like_sf"/>
</dbReference>
<name>A0ABQ2JQG1_9SPHN</name>
<dbReference type="CDD" id="cd04645">
    <property type="entry name" value="LbH_gamma_CA_like"/>
    <property type="match status" value="1"/>
</dbReference>
<accession>A0ABQ2JQG1</accession>
<organism evidence="1 2">
    <name type="scientific">Novosphingobium indicum</name>
    <dbReference type="NCBI Taxonomy" id="462949"/>
    <lineage>
        <taxon>Bacteria</taxon>
        <taxon>Pseudomonadati</taxon>
        <taxon>Pseudomonadota</taxon>
        <taxon>Alphaproteobacteria</taxon>
        <taxon>Sphingomonadales</taxon>
        <taxon>Sphingomonadaceae</taxon>
        <taxon>Novosphingobium</taxon>
    </lineage>
</organism>
<evidence type="ECO:0008006" key="3">
    <source>
        <dbReference type="Google" id="ProtNLM"/>
    </source>
</evidence>
<dbReference type="SUPFAM" id="SSF51161">
    <property type="entry name" value="Trimeric LpxA-like enzymes"/>
    <property type="match status" value="1"/>
</dbReference>
<dbReference type="InterPro" id="IPR050484">
    <property type="entry name" value="Transf_Hexapept/Carb_Anhydrase"/>
</dbReference>
<dbReference type="PANTHER" id="PTHR13061:SF29">
    <property type="entry name" value="GAMMA CARBONIC ANHYDRASE-LIKE 1, MITOCHONDRIAL-RELATED"/>
    <property type="match status" value="1"/>
</dbReference>
<protein>
    <recommendedName>
        <fullName evidence="3">Gamma carbonic anhydrase family protein</fullName>
    </recommendedName>
</protein>
<comment type="caution">
    <text evidence="1">The sequence shown here is derived from an EMBL/GenBank/DDBJ whole genome shotgun (WGS) entry which is preliminary data.</text>
</comment>
<dbReference type="PANTHER" id="PTHR13061">
    <property type="entry name" value="DYNACTIN SUBUNIT P25"/>
    <property type="match status" value="1"/>
</dbReference>
<dbReference type="InterPro" id="IPR047324">
    <property type="entry name" value="LbH_gamma_CA-like"/>
</dbReference>
<reference evidence="2" key="1">
    <citation type="journal article" date="2019" name="Int. J. Syst. Evol. Microbiol.">
        <title>The Global Catalogue of Microorganisms (GCM) 10K type strain sequencing project: providing services to taxonomists for standard genome sequencing and annotation.</title>
        <authorList>
            <consortium name="The Broad Institute Genomics Platform"/>
            <consortium name="The Broad Institute Genome Sequencing Center for Infectious Disease"/>
            <person name="Wu L."/>
            <person name="Ma J."/>
        </authorList>
    </citation>
    <scope>NUCLEOTIDE SEQUENCE [LARGE SCALE GENOMIC DNA]</scope>
    <source>
        <strain evidence="2">CGMCC 1.6784</strain>
    </source>
</reference>
<dbReference type="Proteomes" id="UP000605099">
    <property type="component" value="Unassembled WGS sequence"/>
</dbReference>
<dbReference type="Pfam" id="PF00132">
    <property type="entry name" value="Hexapep"/>
    <property type="match status" value="1"/>
</dbReference>
<dbReference type="InterPro" id="IPR001451">
    <property type="entry name" value="Hexapep"/>
</dbReference>
<dbReference type="EMBL" id="BMLK01000011">
    <property type="protein sequence ID" value="GGN51970.1"/>
    <property type="molecule type" value="Genomic_DNA"/>
</dbReference>